<feature type="region of interest" description="Disordered" evidence="5">
    <location>
        <begin position="2373"/>
        <end position="2474"/>
    </location>
</feature>
<feature type="compositionally biased region" description="Gly residues" evidence="5">
    <location>
        <begin position="2287"/>
        <end position="2297"/>
    </location>
</feature>
<dbReference type="Pfam" id="PF00621">
    <property type="entry name" value="RhoGEF"/>
    <property type="match status" value="2"/>
</dbReference>
<dbReference type="Pfam" id="PF13716">
    <property type="entry name" value="CRAL_TRIO_2"/>
    <property type="match status" value="1"/>
</dbReference>
<dbReference type="InterPro" id="IPR001849">
    <property type="entry name" value="PH_domain"/>
</dbReference>
<protein>
    <submittedName>
        <fullName evidence="8">Uncharacterized protein</fullName>
    </submittedName>
</protein>
<dbReference type="SUPFAM" id="SSF52087">
    <property type="entry name" value="CRAL/TRIO domain"/>
    <property type="match status" value="1"/>
</dbReference>
<dbReference type="Pfam" id="PF22697">
    <property type="entry name" value="SOS1_NGEF_PH"/>
    <property type="match status" value="2"/>
</dbReference>
<dbReference type="SMART" id="SM00150">
    <property type="entry name" value="SPEC"/>
    <property type="match status" value="6"/>
</dbReference>
<dbReference type="CDD" id="cd13241">
    <property type="entry name" value="PH2_Kalirin_Trio_p63RhoGEF"/>
    <property type="match status" value="1"/>
</dbReference>
<feature type="compositionally biased region" description="Polar residues" evidence="5">
    <location>
        <begin position="2433"/>
        <end position="2449"/>
    </location>
</feature>
<dbReference type="InterPro" id="IPR000219">
    <property type="entry name" value="DH_dom"/>
</dbReference>
<dbReference type="Gene3D" id="2.30.29.30">
    <property type="entry name" value="Pleckstrin-homology domain (PH domain)/Phosphotyrosine-binding domain (PTB)"/>
    <property type="match status" value="2"/>
</dbReference>
<dbReference type="FunFam" id="1.20.900.10:FF:000008">
    <property type="entry name" value="rho guanine nucleotide exchange factor 25"/>
    <property type="match status" value="1"/>
</dbReference>
<dbReference type="CTD" id="7204"/>
<dbReference type="Pfam" id="PF23323">
    <property type="entry name" value="Spectrin_6"/>
    <property type="match status" value="1"/>
</dbReference>
<dbReference type="Pfam" id="PF00435">
    <property type="entry name" value="Spectrin"/>
    <property type="match status" value="3"/>
</dbReference>
<feature type="coiled-coil region" evidence="4">
    <location>
        <begin position="620"/>
        <end position="647"/>
    </location>
</feature>
<evidence type="ECO:0000313" key="9">
    <source>
        <dbReference type="Proteomes" id="UP000594260"/>
    </source>
</evidence>
<feature type="coiled-coil region" evidence="4">
    <location>
        <begin position="429"/>
        <end position="456"/>
    </location>
</feature>
<dbReference type="CDD" id="cd13240">
    <property type="entry name" value="PH1_Kalirin_Trio_like"/>
    <property type="match status" value="1"/>
</dbReference>
<dbReference type="SMART" id="SM00516">
    <property type="entry name" value="SEC14"/>
    <property type="match status" value="1"/>
</dbReference>
<dbReference type="PANTHER" id="PTHR22826">
    <property type="entry name" value="RHO GUANINE EXCHANGE FACTOR-RELATED"/>
    <property type="match status" value="1"/>
</dbReference>
<dbReference type="Gene3D" id="3.40.525.10">
    <property type="entry name" value="CRAL-TRIO lipid binding domain"/>
    <property type="match status" value="1"/>
</dbReference>
<feature type="compositionally biased region" description="Basic and acidic residues" evidence="5">
    <location>
        <begin position="1767"/>
        <end position="1781"/>
    </location>
</feature>
<dbReference type="FunCoup" id="A0A7M7KC76">
    <property type="interactions" value="685"/>
</dbReference>
<dbReference type="SUPFAM" id="SSF48065">
    <property type="entry name" value="DBL homology domain (DH-domain)"/>
    <property type="match status" value="2"/>
</dbReference>
<evidence type="ECO:0000256" key="1">
    <source>
        <dbReference type="ARBA" id="ARBA00004496"/>
    </source>
</evidence>
<feature type="domain" description="DH" evidence="7">
    <location>
        <begin position="1309"/>
        <end position="1485"/>
    </location>
</feature>
<dbReference type="Proteomes" id="UP000594260">
    <property type="component" value="Unplaced"/>
</dbReference>
<dbReference type="InterPro" id="IPR001331">
    <property type="entry name" value="GDS_CDC24_CS"/>
</dbReference>
<dbReference type="InterPro" id="IPR058918">
    <property type="entry name" value="KALRN/TRIO-like_spectrin"/>
</dbReference>
<dbReference type="InterPro" id="IPR036865">
    <property type="entry name" value="CRAL-TRIO_dom_sf"/>
</dbReference>
<proteinExistence type="predicted"/>
<dbReference type="InterPro" id="IPR055251">
    <property type="entry name" value="SOS1_NGEF_PH"/>
</dbReference>
<dbReference type="PANTHER" id="PTHR22826:SF106">
    <property type="entry name" value="TRIO, ISOFORM A"/>
    <property type="match status" value="1"/>
</dbReference>
<dbReference type="SMART" id="SM00325">
    <property type="entry name" value="RhoGEF"/>
    <property type="match status" value="2"/>
</dbReference>
<dbReference type="InterPro" id="IPR018159">
    <property type="entry name" value="Spectrin/alpha-actinin"/>
</dbReference>
<feature type="compositionally biased region" description="Polar residues" evidence="5">
    <location>
        <begin position="1811"/>
        <end position="1824"/>
    </location>
</feature>
<dbReference type="InterPro" id="IPR035899">
    <property type="entry name" value="DBL_dom_sf"/>
</dbReference>
<organism evidence="8 9">
    <name type="scientific">Varroa destructor</name>
    <name type="common">Honeybee mite</name>
    <dbReference type="NCBI Taxonomy" id="109461"/>
    <lineage>
        <taxon>Eukaryota</taxon>
        <taxon>Metazoa</taxon>
        <taxon>Ecdysozoa</taxon>
        <taxon>Arthropoda</taxon>
        <taxon>Chelicerata</taxon>
        <taxon>Arachnida</taxon>
        <taxon>Acari</taxon>
        <taxon>Parasitiformes</taxon>
        <taxon>Mesostigmata</taxon>
        <taxon>Gamasina</taxon>
        <taxon>Dermanyssoidea</taxon>
        <taxon>Varroidae</taxon>
        <taxon>Varroa</taxon>
    </lineage>
</organism>
<dbReference type="EnsemblMetazoa" id="XM_022807906">
    <property type="protein sequence ID" value="XP_022663641"/>
    <property type="gene ID" value="LOC111251385"/>
</dbReference>
<dbReference type="SUPFAM" id="SSF50729">
    <property type="entry name" value="PH domain-like"/>
    <property type="match status" value="2"/>
</dbReference>
<feature type="compositionally biased region" description="Low complexity" evidence="5">
    <location>
        <begin position="2380"/>
        <end position="2394"/>
    </location>
</feature>
<evidence type="ECO:0000256" key="2">
    <source>
        <dbReference type="ARBA" id="ARBA00022490"/>
    </source>
</evidence>
<dbReference type="InterPro" id="IPR001251">
    <property type="entry name" value="CRAL-TRIO_dom"/>
</dbReference>
<dbReference type="KEGG" id="vde:111251385"/>
<feature type="region of interest" description="Disordered" evidence="5">
    <location>
        <begin position="487"/>
        <end position="507"/>
    </location>
</feature>
<feature type="compositionally biased region" description="Basic and acidic residues" evidence="5">
    <location>
        <begin position="1276"/>
        <end position="1286"/>
    </location>
</feature>
<name>A0A7M7KC76_VARDE</name>
<evidence type="ECO:0000256" key="3">
    <source>
        <dbReference type="ARBA" id="ARBA00022658"/>
    </source>
</evidence>
<dbReference type="InParanoid" id="A0A7M7KC76"/>
<feature type="region of interest" description="Disordered" evidence="5">
    <location>
        <begin position="1237"/>
        <end position="1262"/>
    </location>
</feature>
<comment type="subcellular location">
    <subcellularLocation>
        <location evidence="1">Cytoplasm</location>
    </subcellularLocation>
</comment>
<dbReference type="InterPro" id="IPR011993">
    <property type="entry name" value="PH-like_dom_sf"/>
</dbReference>
<feature type="domain" description="DH" evidence="7">
    <location>
        <begin position="1916"/>
        <end position="2097"/>
    </location>
</feature>
<feature type="region of interest" description="Disordered" evidence="5">
    <location>
        <begin position="1276"/>
        <end position="1301"/>
    </location>
</feature>
<dbReference type="InterPro" id="IPR051336">
    <property type="entry name" value="RhoGEF_Guanine_NuclExch_SF"/>
</dbReference>
<dbReference type="GO" id="GO:0019898">
    <property type="term" value="C:extrinsic component of membrane"/>
    <property type="evidence" value="ECO:0007669"/>
    <property type="project" value="TreeGrafter"/>
</dbReference>
<evidence type="ECO:0000259" key="6">
    <source>
        <dbReference type="PROSITE" id="PS50003"/>
    </source>
</evidence>
<feature type="compositionally biased region" description="Polar residues" evidence="5">
    <location>
        <begin position="1687"/>
        <end position="1699"/>
    </location>
</feature>
<dbReference type="OMA" id="CMTTIAQ"/>
<feature type="region of interest" description="Disordered" evidence="5">
    <location>
        <begin position="2274"/>
        <end position="2334"/>
    </location>
</feature>
<feature type="compositionally biased region" description="Low complexity" evidence="5">
    <location>
        <begin position="2450"/>
        <end position="2467"/>
    </location>
</feature>
<dbReference type="GO" id="GO:0005737">
    <property type="term" value="C:cytoplasm"/>
    <property type="evidence" value="ECO:0007669"/>
    <property type="project" value="UniProtKB-SubCell"/>
</dbReference>
<dbReference type="GO" id="GO:0005085">
    <property type="term" value="F:guanyl-nucleotide exchange factor activity"/>
    <property type="evidence" value="ECO:0007669"/>
    <property type="project" value="UniProtKB-KW"/>
</dbReference>
<sequence length="2474" mass="276688">MYKCVQRVLKSEKGIHGNPQITLLCLLRSESRMEGLQAREILPLLQERFAILSGGRDRHGGPIVTFPSGSKLERFNPEDITKVLVYFSGIPSEESRACGFTIIVDMRGQQTWAGVKPVLKVLQEAFPAKVHNVYILKPDNFWQKQKASLGSSKYTFETTMISAEFLPRIIDHSQLTSDLGGTLSYDHTQWCELRMALEGFLWKMQDILTRLDGWKQELVKKNYTDDAERAKQLMEEHVAAKKKILQVPVDEVGHEGQQVICSLGDANPDLAQMGPQISRMLDTVRVTRQHVLQMWHVRKVQLEQCLQLSVYQSDAQKMLDWIGHNRDLFLVGYMDIGHSIQDAKALQEEHQHFTVSSMDVYVNIQRVVTLGNRLIESGHYAAGAVQQIASMLDRAWKEFASWLEERTAVLALSVVFHQKAQAYLTNVPIWQAANEVQQISREVTELERQIQEHQDVFDSMCQSYTEVHSASKKLLYQLNHLVQVCHPPDRSENGKDGSSGQGKGKADYTEGAKHVLSVIHEILAQHRTLESAWHQKKLKLHQRLALRLFQEDVRQVLDWLEKHGEVFLRKNPGTGKNLAKARALQKAHEHFEDVAQNTYTNAEKLLSAAEELAQTGECNAAEIFAEARELQQQIESFARRVEQRRQLLQLAVVFYTHDKELQVWFEELRPDLESDRVADTVEAAEALLAQFTQHRDTTLEAVHSTIEEGEALVEELRGLGMTVENDKSSLPPVLETLERLQRTRAEMEELWAARKLKLDVCLQLRLFERDASHLTSQMEVWSEDLKHAETSSVLERAEQLSQLHADSVQHITQTTYQVIQRGQELSALLESSGVVVAADQQSDARQRLQNLLGFLHERRAGLEGVAESRKARLEMAVQVATLEREAHQVLTWIHQGESMLMATFQVPTCLKEAEQLASQHEQFTQAIENTHASAIHIGQRAEQLLKHNSQHNVVSPGAGGISAVTGAATPLPDPQADKIQAIAEKVDARWHSMMGHAEDRHRMVNASHRFFKTAEHVYSVLDSLEREYKRDEDFCLSAGDTSQDQVTFLSQLLGKHQEKKEAFLKACTMARRNAETFLKYAARCQQYYGQTGNSRTPEAKVKALMDQLLKQENKVLEYWTSRKRRIEQCQQFCLFERSAIQAIGWIEETGEQYLNSRKGATDIEKLLEEHNEFTGNARETREKVRILLQLADNLVERGHPHASSIKDWVNAVDHRYKDFSTRMANYKENLENKLGKAAHGDAGSEGSGGSGGSTNVLSLDSRHSDPNLEARLAQEADADVHGDGHTHSGSSGPVVAKELTEEKRKSARRKEFIMAELLQTERAYVADLETCINTYLKEVRDPNISKPEALRGKEAILFGNIEEISEFHQSTFLKELEKYETIPEDVGHCFVTWAVKFDMYVKYCKNKPDSNQILIQCAGGFFEDVQQRYAIAHPLQAYLIKPVQRITKYQLLLKDLLSCCEGHEQGEIKDGLEVMLGVPKKANDVMHLSLLEGCDLSLEQLGDVILQDAFVVFDQRALIRKGRERHMFLFELYLLFAKEIKDGQGKVRYQYKSRLMTSEIGISEHIEGGDETKLAVWSVPQGPNENRIVLKAANLEAKQQWVKKLRQVIQETCFNSTIFHPHTARLVAAATATATAASSRTTKQLHPHRTSRDMDAESTTSSTPSSSATGHDANSSATPVVHREETSSINSFGSENTNTDSERGADNDDATPTSEFPPGEFPDVTSPTGSGGSQLPLGHLPTTSPGSKRRGTFRKWLTNPVRKLSHGRIDKGLEGADKSEKGSLGTGQARPPSGQNKGIVVQGQLAQHNNAISKPPQQSTNKVLSTKDEASHAEEEDTALGSELPQLPPPMPIQEHQFKQLDTPAASIMAAAAAVSNNAEDCDKSTAALATELEHIVKIEELPAEEQNEIKAHLEKRQFVLRELVETEKDYVRDLGLVVEGYMAAIRAESIPVPEDLKEGKDKIVFGNIEAIYEWHRDLFLAELEKCLEEPERLGLLFKRYERRLHMYVVYCQNKPKSEFIVSEYIDTFFEELRQHLGHKLQLPDLLIKPIQRIMKYQLLLKDILKYTERAKLTKEAEDLKKAVHVMHVVPKSANDMMCVGRLQGFEGKVTAQGKLLLQGQLAVSDATSASASSNFAQIMATTTKLKERQVFLFEQMIILSEMVGAKSQFSTPSFIYKNSLQVNKMSLHEDQTDPLKFCLTSKNPLQEGLTLVLQAQSSEHRQEWVSNIRALLDTQQDFLRAIQSPIAYQKELTKDVSSMDCSWNPSLRKTLSHPAAAHKVARSGSQDGGNRSGGVGTSTRKDSAHLAGPHLGGLGPSKSVKHSSRSKLTSGDAESGAFGMAVVAGGAGSAASPPGRTPSKKSLFEGFRNTLRQSRGKGDSSSNSNGGLCSSYSLDRSSESGTGSKGVIRRWSEISPNSNPPQHHPQQSPQSASNLTASSGQTQAASMASSGSSNLIQLQSSQHQQQPPATSDS</sequence>
<dbReference type="InterPro" id="IPR002017">
    <property type="entry name" value="Spectrin_repeat"/>
</dbReference>
<dbReference type="Gene3D" id="1.20.58.60">
    <property type="match status" value="5"/>
</dbReference>
<dbReference type="PROSITE" id="PS00741">
    <property type="entry name" value="DH_1"/>
    <property type="match status" value="1"/>
</dbReference>
<accession>A0A7M7KC76</accession>
<dbReference type="CDD" id="cd00160">
    <property type="entry name" value="RhoGEF"/>
    <property type="match status" value="2"/>
</dbReference>
<feature type="compositionally biased region" description="Gly residues" evidence="5">
    <location>
        <begin position="1243"/>
        <end position="1252"/>
    </location>
</feature>
<dbReference type="RefSeq" id="XP_022663641.1">
    <property type="nucleotide sequence ID" value="XM_022807906.1"/>
</dbReference>
<keyword evidence="4" id="KW-0175">Coiled coil</keyword>
<dbReference type="GeneID" id="111251385"/>
<feature type="domain" description="PH" evidence="6">
    <location>
        <begin position="2115"/>
        <end position="2234"/>
    </location>
</feature>
<evidence type="ECO:0000256" key="4">
    <source>
        <dbReference type="SAM" id="Coils"/>
    </source>
</evidence>
<feature type="compositionally biased region" description="Low complexity" evidence="5">
    <location>
        <begin position="1658"/>
        <end position="1669"/>
    </location>
</feature>
<dbReference type="SUPFAM" id="SSF46966">
    <property type="entry name" value="Spectrin repeat"/>
    <property type="match status" value="6"/>
</dbReference>
<evidence type="ECO:0000259" key="7">
    <source>
        <dbReference type="PROSITE" id="PS50010"/>
    </source>
</evidence>
<dbReference type="CDD" id="cd00176">
    <property type="entry name" value="SPEC"/>
    <property type="match status" value="4"/>
</dbReference>
<evidence type="ECO:0000256" key="5">
    <source>
        <dbReference type="SAM" id="MobiDB-lite"/>
    </source>
</evidence>
<keyword evidence="9" id="KW-1185">Reference proteome</keyword>
<evidence type="ECO:0000313" key="8">
    <source>
        <dbReference type="EnsemblMetazoa" id="XP_022663641"/>
    </source>
</evidence>
<dbReference type="PROSITE" id="PS50003">
    <property type="entry name" value="PH_DOMAIN"/>
    <property type="match status" value="2"/>
</dbReference>
<dbReference type="GO" id="GO:0035556">
    <property type="term" value="P:intracellular signal transduction"/>
    <property type="evidence" value="ECO:0007669"/>
    <property type="project" value="InterPro"/>
</dbReference>
<dbReference type="Gene3D" id="1.20.900.10">
    <property type="entry name" value="Dbl homology (DH) domain"/>
    <property type="match status" value="2"/>
</dbReference>
<feature type="region of interest" description="Disordered" evidence="5">
    <location>
        <begin position="1811"/>
        <end position="1853"/>
    </location>
</feature>
<dbReference type="CDD" id="cd00170">
    <property type="entry name" value="SEC14"/>
    <property type="match status" value="1"/>
</dbReference>
<keyword evidence="2" id="KW-0963">Cytoplasm</keyword>
<reference evidence="8" key="1">
    <citation type="submission" date="2021-01" db="UniProtKB">
        <authorList>
            <consortium name="EnsemblMetazoa"/>
        </authorList>
    </citation>
    <scope>IDENTIFICATION</scope>
</reference>
<dbReference type="OrthoDB" id="10256089at2759"/>
<feature type="domain" description="PH" evidence="6">
    <location>
        <begin position="1497"/>
        <end position="1610"/>
    </location>
</feature>
<dbReference type="SMART" id="SM00233">
    <property type="entry name" value="PH"/>
    <property type="match status" value="2"/>
</dbReference>
<dbReference type="PROSITE" id="PS50010">
    <property type="entry name" value="DH_2"/>
    <property type="match status" value="2"/>
</dbReference>
<dbReference type="InterPro" id="IPR047054">
    <property type="entry name" value="Kalirin_TRIO_PH_1"/>
</dbReference>
<keyword evidence="3" id="KW-0344">Guanine-nucleotide releasing factor</keyword>
<feature type="region of interest" description="Disordered" evidence="5">
    <location>
        <begin position="1635"/>
        <end position="1797"/>
    </location>
</feature>